<proteinExistence type="predicted"/>
<dbReference type="PANTHER" id="PTHR43578:SF3">
    <property type="entry name" value="NADH-QUINONE OXIDOREDUCTASE SUBUNIT F"/>
    <property type="match status" value="1"/>
</dbReference>
<dbReference type="InterPro" id="IPR036249">
    <property type="entry name" value="Thioredoxin-like_sf"/>
</dbReference>
<evidence type="ECO:0000256" key="3">
    <source>
        <dbReference type="ARBA" id="ARBA00023004"/>
    </source>
</evidence>
<keyword evidence="4" id="KW-0411">Iron-sulfur</keyword>
<dbReference type="Gene3D" id="3.40.50.11540">
    <property type="entry name" value="NADH-ubiquinone oxidoreductase 51kDa subunit"/>
    <property type="match status" value="1"/>
</dbReference>
<feature type="non-terminal residue" evidence="6">
    <location>
        <position position="305"/>
    </location>
</feature>
<dbReference type="InterPro" id="IPR037225">
    <property type="entry name" value="Nuo51_FMN-bd_sf"/>
</dbReference>
<feature type="non-terminal residue" evidence="6">
    <location>
        <position position="1"/>
    </location>
</feature>
<evidence type="ECO:0000256" key="4">
    <source>
        <dbReference type="ARBA" id="ARBA00023014"/>
    </source>
</evidence>
<dbReference type="InterPro" id="IPR041921">
    <property type="entry name" value="NuoE_N"/>
</dbReference>
<evidence type="ECO:0000259" key="5">
    <source>
        <dbReference type="Pfam" id="PF01512"/>
    </source>
</evidence>
<reference evidence="6" key="1">
    <citation type="submission" date="2018-05" db="EMBL/GenBank/DDBJ databases">
        <authorList>
            <person name="Lanie J.A."/>
            <person name="Ng W.-L."/>
            <person name="Kazmierczak K.M."/>
            <person name="Andrzejewski T.M."/>
            <person name="Davidsen T.M."/>
            <person name="Wayne K.J."/>
            <person name="Tettelin H."/>
            <person name="Glass J.I."/>
            <person name="Rusch D."/>
            <person name="Podicherti R."/>
            <person name="Tsui H.-C.T."/>
            <person name="Winkler M.E."/>
        </authorList>
    </citation>
    <scope>NUCLEOTIDE SEQUENCE</scope>
</reference>
<dbReference type="EMBL" id="UINC01023779">
    <property type="protein sequence ID" value="SVA96130.1"/>
    <property type="molecule type" value="Genomic_DNA"/>
</dbReference>
<feature type="domain" description="NADH-ubiquinone oxidoreductase 51kDa subunit FMN-binding" evidence="5">
    <location>
        <begin position="184"/>
        <end position="283"/>
    </location>
</feature>
<organism evidence="6">
    <name type="scientific">marine metagenome</name>
    <dbReference type="NCBI Taxonomy" id="408172"/>
    <lineage>
        <taxon>unclassified sequences</taxon>
        <taxon>metagenomes</taxon>
        <taxon>ecological metagenomes</taxon>
    </lineage>
</organism>
<dbReference type="InterPro" id="IPR011538">
    <property type="entry name" value="Nuo51_FMN-bd"/>
</dbReference>
<dbReference type="Pfam" id="PF01257">
    <property type="entry name" value="2Fe-2S_thioredx"/>
    <property type="match status" value="1"/>
</dbReference>
<gene>
    <name evidence="6" type="ORF">METZ01_LOCUS148984</name>
</gene>
<evidence type="ECO:0000313" key="6">
    <source>
        <dbReference type="EMBL" id="SVA96130.1"/>
    </source>
</evidence>
<dbReference type="SUPFAM" id="SSF52833">
    <property type="entry name" value="Thioredoxin-like"/>
    <property type="match status" value="1"/>
</dbReference>
<keyword evidence="2" id="KW-0479">Metal-binding</keyword>
<dbReference type="Gene3D" id="1.10.10.1590">
    <property type="entry name" value="NADH-quinone oxidoreductase subunit E"/>
    <property type="match status" value="1"/>
</dbReference>
<name>A0A382A3N8_9ZZZZ</name>
<dbReference type="Pfam" id="PF01512">
    <property type="entry name" value="Complex1_51K"/>
    <property type="match status" value="1"/>
</dbReference>
<dbReference type="SUPFAM" id="SSF142019">
    <property type="entry name" value="Nqo1 FMN-binding domain-like"/>
    <property type="match status" value="1"/>
</dbReference>
<accession>A0A382A3N8</accession>
<dbReference type="GO" id="GO:0051539">
    <property type="term" value="F:4 iron, 4 sulfur cluster binding"/>
    <property type="evidence" value="ECO:0007669"/>
    <property type="project" value="UniProtKB-KW"/>
</dbReference>
<dbReference type="GO" id="GO:0046872">
    <property type="term" value="F:metal ion binding"/>
    <property type="evidence" value="ECO:0007669"/>
    <property type="project" value="UniProtKB-KW"/>
</dbReference>
<evidence type="ECO:0000256" key="1">
    <source>
        <dbReference type="ARBA" id="ARBA00022485"/>
    </source>
</evidence>
<keyword evidence="1" id="KW-0004">4Fe-4S</keyword>
<protein>
    <recommendedName>
        <fullName evidence="5">NADH-ubiquinone oxidoreductase 51kDa subunit FMN-binding domain-containing protein</fullName>
    </recommendedName>
</protein>
<dbReference type="AlphaFoldDB" id="A0A382A3N8"/>
<dbReference type="Gene3D" id="6.10.250.1450">
    <property type="match status" value="1"/>
</dbReference>
<keyword evidence="3" id="KW-0408">Iron</keyword>
<evidence type="ECO:0000256" key="2">
    <source>
        <dbReference type="ARBA" id="ARBA00022723"/>
    </source>
</evidence>
<dbReference type="PANTHER" id="PTHR43578">
    <property type="entry name" value="NADH-QUINONE OXIDOREDUCTASE SUBUNIT F"/>
    <property type="match status" value="1"/>
</dbReference>
<sequence length="305" mass="32931">MNSISNQEIILRWKDEPAPLLGVLQEFHDRDGYLSEQVLREIAKSLRIPVADLFGTVTFYHHFSREPGGLEGPRVCTGPICKMNGADDLLQSLDRASSMPCSGRCDEPIPVLKGRETLVGLPGSSLQSKPSPLPPAFPGGPEECVFSDIRTPGRASIEGYLSTEGYKSLKIALDIGPEGLVQLVDNSGLAGRGGAGFPTGKKWKAVAEAVGEPKTVVCNADEGEPGCFKDRCIMDYDPHALIEGMILAAYATGAARGFIYLRYEYPETEVILADGMREARDKGFLGKNILGSDFSFELTDDAFVA</sequence>